<evidence type="ECO:0000256" key="5">
    <source>
        <dbReference type="ARBA" id="ARBA00011946"/>
    </source>
</evidence>
<dbReference type="NCBIfam" id="TIGR00070">
    <property type="entry name" value="hisG"/>
    <property type="match status" value="1"/>
</dbReference>
<dbReference type="GO" id="GO:0003879">
    <property type="term" value="F:ATP phosphoribosyltransferase activity"/>
    <property type="evidence" value="ECO:0007669"/>
    <property type="project" value="UniProtKB-EC"/>
</dbReference>
<dbReference type="InterPro" id="IPR024893">
    <property type="entry name" value="ATP_PRibTrfase_HisG_short"/>
</dbReference>
<keyword evidence="18" id="KW-1185">Reference proteome</keyword>
<dbReference type="EC" id="2.4.2.17" evidence="5 15"/>
<keyword evidence="9 17" id="KW-0328">Glycosyltransferase</keyword>
<evidence type="ECO:0000313" key="17">
    <source>
        <dbReference type="EMBL" id="MBS7526092.1"/>
    </source>
</evidence>
<evidence type="ECO:0000256" key="8">
    <source>
        <dbReference type="ARBA" id="ARBA00022605"/>
    </source>
</evidence>
<dbReference type="RefSeq" id="WP_213235877.1">
    <property type="nucleotide sequence ID" value="NZ_JAHBCL010000007.1"/>
</dbReference>
<evidence type="ECO:0000256" key="2">
    <source>
        <dbReference type="ARBA" id="ARBA00004496"/>
    </source>
</evidence>
<evidence type="ECO:0000256" key="10">
    <source>
        <dbReference type="ARBA" id="ARBA00022679"/>
    </source>
</evidence>
<organism evidence="17 18">
    <name type="scientific">Fusibacter paucivorans</name>
    <dbReference type="NCBI Taxonomy" id="76009"/>
    <lineage>
        <taxon>Bacteria</taxon>
        <taxon>Bacillati</taxon>
        <taxon>Bacillota</taxon>
        <taxon>Clostridia</taxon>
        <taxon>Eubacteriales</taxon>
        <taxon>Eubacteriales Family XII. Incertae Sedis</taxon>
        <taxon>Fusibacter</taxon>
    </lineage>
</organism>
<comment type="catalytic activity">
    <reaction evidence="1">
        <text>1-(5-phospho-beta-D-ribosyl)-ATP + diphosphate = 5-phospho-alpha-D-ribose 1-diphosphate + ATP</text>
        <dbReference type="Rhea" id="RHEA:18473"/>
        <dbReference type="ChEBI" id="CHEBI:30616"/>
        <dbReference type="ChEBI" id="CHEBI:33019"/>
        <dbReference type="ChEBI" id="CHEBI:58017"/>
        <dbReference type="ChEBI" id="CHEBI:73183"/>
        <dbReference type="EC" id="2.4.2.17"/>
    </reaction>
</comment>
<evidence type="ECO:0000256" key="9">
    <source>
        <dbReference type="ARBA" id="ARBA00022676"/>
    </source>
</evidence>
<sequence length="210" mass="23218">MNTANTNPVTLALAKGRISEEFFAKYSSKVKAVNIESRKLIYQIDHIKVILVKPVDVPTYVAAGVADLGIVGRDVILESGKSFYELNELDFSKCRMSIAGFDENINLKGSITIATKYPNICHMFFPNARTIYLNGSVELAPIMELSDVIFDIVETGATLKENGLVVIKDVIDINPVLIANKASYKFNRVTINEISALFNPEEIEVLPCTK</sequence>
<evidence type="ECO:0000256" key="11">
    <source>
        <dbReference type="ARBA" id="ARBA00022741"/>
    </source>
</evidence>
<evidence type="ECO:0000313" key="18">
    <source>
        <dbReference type="Proteomes" id="UP000746471"/>
    </source>
</evidence>
<keyword evidence="11" id="KW-0547">Nucleotide-binding</keyword>
<protein>
    <recommendedName>
        <fullName evidence="6 15">ATP phosphoribosyltransferase</fullName>
        <ecNumber evidence="5 15">2.4.2.17</ecNumber>
    </recommendedName>
</protein>
<keyword evidence="7" id="KW-0963">Cytoplasm</keyword>
<evidence type="ECO:0000256" key="6">
    <source>
        <dbReference type="ARBA" id="ARBA00020998"/>
    </source>
</evidence>
<keyword evidence="12" id="KW-0067">ATP-binding</keyword>
<comment type="similarity">
    <text evidence="4">Belongs to the ATP phosphoribosyltransferase family. Short subfamily.</text>
</comment>
<evidence type="ECO:0000256" key="14">
    <source>
        <dbReference type="ARBA" id="ARBA00024861"/>
    </source>
</evidence>
<dbReference type="SUPFAM" id="SSF53850">
    <property type="entry name" value="Periplasmic binding protein-like II"/>
    <property type="match status" value="1"/>
</dbReference>
<keyword evidence="8" id="KW-0028">Amino-acid biosynthesis</keyword>
<reference evidence="17 18" key="1">
    <citation type="submission" date="2021-05" db="EMBL/GenBank/DDBJ databases">
        <title>Fusibacter ferrireducens sp. nov., an anaerobic, sulfur- and Fe-reducing bacterium isolated from the mangrove sediment.</title>
        <authorList>
            <person name="Qiu D."/>
        </authorList>
    </citation>
    <scope>NUCLEOTIDE SEQUENCE [LARGE SCALE GENOMIC DNA]</scope>
    <source>
        <strain evidence="17 18">DSM 12116</strain>
    </source>
</reference>
<evidence type="ECO:0000256" key="15">
    <source>
        <dbReference type="NCBIfam" id="TIGR00070"/>
    </source>
</evidence>
<name>A0ABS5PMG4_9FIRM</name>
<keyword evidence="13" id="KW-0368">Histidine biosynthesis</keyword>
<comment type="caution">
    <text evidence="17">The sequence shown here is derived from an EMBL/GenBank/DDBJ whole genome shotgun (WGS) entry which is preliminary data.</text>
</comment>
<comment type="subcellular location">
    <subcellularLocation>
        <location evidence="2">Cytoplasm</location>
    </subcellularLocation>
</comment>
<keyword evidence="10 17" id="KW-0808">Transferase</keyword>
<evidence type="ECO:0000256" key="7">
    <source>
        <dbReference type="ARBA" id="ARBA00022490"/>
    </source>
</evidence>
<dbReference type="EMBL" id="JAHBCL010000007">
    <property type="protein sequence ID" value="MBS7526092.1"/>
    <property type="molecule type" value="Genomic_DNA"/>
</dbReference>
<dbReference type="InterPro" id="IPR013820">
    <property type="entry name" value="ATP_PRibTrfase_cat"/>
</dbReference>
<evidence type="ECO:0000256" key="3">
    <source>
        <dbReference type="ARBA" id="ARBA00004667"/>
    </source>
</evidence>
<dbReference type="Pfam" id="PF01634">
    <property type="entry name" value="HisG"/>
    <property type="match status" value="1"/>
</dbReference>
<feature type="domain" description="ATP phosphoribosyltransferase catalytic" evidence="16">
    <location>
        <begin position="53"/>
        <end position="195"/>
    </location>
</feature>
<evidence type="ECO:0000256" key="13">
    <source>
        <dbReference type="ARBA" id="ARBA00023102"/>
    </source>
</evidence>
<evidence type="ECO:0000256" key="1">
    <source>
        <dbReference type="ARBA" id="ARBA00000915"/>
    </source>
</evidence>
<dbReference type="Gene3D" id="3.40.190.10">
    <property type="entry name" value="Periplasmic binding protein-like II"/>
    <property type="match status" value="2"/>
</dbReference>
<comment type="function">
    <text evidence="14">Catalyzes the condensation of ATP and 5-phosphoribose 1-diphosphate to form N'-(5'-phosphoribosyl)-ATP (PR-ATP). Has a crucial role in the pathway because the rate of histidine biosynthesis seems to be controlled primarily by regulation of HisG enzymatic activity.</text>
</comment>
<evidence type="ECO:0000259" key="16">
    <source>
        <dbReference type="Pfam" id="PF01634"/>
    </source>
</evidence>
<dbReference type="Proteomes" id="UP000746471">
    <property type="component" value="Unassembled WGS sequence"/>
</dbReference>
<comment type="pathway">
    <text evidence="3">Amino-acid biosynthesis; L-histidine biosynthesis; L-histidine from 5-phospho-alpha-D-ribose 1-diphosphate: step 1/9.</text>
</comment>
<evidence type="ECO:0000256" key="12">
    <source>
        <dbReference type="ARBA" id="ARBA00022840"/>
    </source>
</evidence>
<dbReference type="InterPro" id="IPR001348">
    <property type="entry name" value="ATP_PRibTrfase_HisG"/>
</dbReference>
<evidence type="ECO:0000256" key="4">
    <source>
        <dbReference type="ARBA" id="ARBA00009489"/>
    </source>
</evidence>
<gene>
    <name evidence="17" type="ORF">KHM83_05350</name>
</gene>
<proteinExistence type="inferred from homology"/>
<dbReference type="PANTHER" id="PTHR21403">
    <property type="entry name" value="ATP PHOSPHORIBOSYLTRANSFERASE ATP-PRTASE"/>
    <property type="match status" value="1"/>
</dbReference>
<dbReference type="PANTHER" id="PTHR21403:SF8">
    <property type="entry name" value="ATP PHOSPHORIBOSYLTRANSFERASE"/>
    <property type="match status" value="1"/>
</dbReference>
<accession>A0ABS5PMG4</accession>
<dbReference type="CDD" id="cd13595">
    <property type="entry name" value="PBP2_HisGs"/>
    <property type="match status" value="1"/>
</dbReference>